<dbReference type="HAMAP" id="MF_00316">
    <property type="entry name" value="MobA"/>
    <property type="match status" value="1"/>
</dbReference>
<comment type="caution">
    <text evidence="10">The sequence shown here is derived from an EMBL/GenBank/DDBJ whole genome shotgun (WGS) entry which is preliminary data.</text>
</comment>
<dbReference type="GO" id="GO:0061603">
    <property type="term" value="F:molybdenum cofactor guanylyltransferase activity"/>
    <property type="evidence" value="ECO:0007669"/>
    <property type="project" value="UniProtKB-EC"/>
</dbReference>
<evidence type="ECO:0000256" key="5">
    <source>
        <dbReference type="ARBA" id="ARBA00022842"/>
    </source>
</evidence>
<evidence type="ECO:0000256" key="4">
    <source>
        <dbReference type="ARBA" id="ARBA00022741"/>
    </source>
</evidence>
<comment type="caution">
    <text evidence="8">Lacks conserved residue(s) required for the propagation of feature annotation.</text>
</comment>
<dbReference type="GO" id="GO:0006777">
    <property type="term" value="P:Mo-molybdopterin cofactor biosynthetic process"/>
    <property type="evidence" value="ECO:0007669"/>
    <property type="project" value="UniProtKB-KW"/>
</dbReference>
<dbReference type="PANTHER" id="PTHR19136">
    <property type="entry name" value="MOLYBDENUM COFACTOR GUANYLYLTRANSFERASE"/>
    <property type="match status" value="1"/>
</dbReference>
<comment type="domain">
    <text evidence="8">The N-terminal domain determines nucleotide recognition and specific binding, while the C-terminal domain determines the specific binding to the target protein.</text>
</comment>
<dbReference type="Proteomes" id="UP000007652">
    <property type="component" value="Unassembled WGS sequence"/>
</dbReference>
<keyword evidence="7 8" id="KW-0501">Molybdenum cofactor biosynthesis</keyword>
<proteinExistence type="inferred from homology"/>
<feature type="binding site" evidence="8">
    <location>
        <position position="112"/>
    </location>
    <ligand>
        <name>Mg(2+)</name>
        <dbReference type="ChEBI" id="CHEBI:18420"/>
    </ligand>
</feature>
<dbReference type="InterPro" id="IPR029044">
    <property type="entry name" value="Nucleotide-diphossugar_trans"/>
</dbReference>
<comment type="catalytic activity">
    <reaction evidence="8">
        <text>Mo-molybdopterin + GTP + H(+) = Mo-molybdopterin guanine dinucleotide + diphosphate</text>
        <dbReference type="Rhea" id="RHEA:34243"/>
        <dbReference type="ChEBI" id="CHEBI:15378"/>
        <dbReference type="ChEBI" id="CHEBI:33019"/>
        <dbReference type="ChEBI" id="CHEBI:37565"/>
        <dbReference type="ChEBI" id="CHEBI:71302"/>
        <dbReference type="ChEBI" id="CHEBI:71310"/>
        <dbReference type="EC" id="2.7.7.77"/>
    </reaction>
</comment>
<dbReference type="SUPFAM" id="SSF53448">
    <property type="entry name" value="Nucleotide-diphospho-sugar transferases"/>
    <property type="match status" value="1"/>
</dbReference>
<dbReference type="AlphaFoldDB" id="I7KVD0"/>
<dbReference type="GO" id="GO:0005737">
    <property type="term" value="C:cytoplasm"/>
    <property type="evidence" value="ECO:0007669"/>
    <property type="project" value="UniProtKB-SubCell"/>
</dbReference>
<comment type="function">
    <text evidence="8">Transfers a GMP moiety from GTP to Mo-molybdopterin (Mo-MPT) cofactor (Moco or molybdenum cofactor) to form Mo-molybdopterin guanine dinucleotide (Mo-MGD) cofactor.</text>
</comment>
<keyword evidence="11" id="KW-1185">Reference proteome</keyword>
<dbReference type="InterPro" id="IPR025877">
    <property type="entry name" value="MobA-like_NTP_Trfase"/>
</dbReference>
<evidence type="ECO:0000256" key="8">
    <source>
        <dbReference type="HAMAP-Rule" id="MF_00316"/>
    </source>
</evidence>
<reference evidence="10 11" key="1">
    <citation type="journal article" date="2011" name="J. Bacteriol.">
        <title>Draft genome sequence of Caloramator australicus strain RC3T, a thermoanaerobe from the Great Artesian Basin of Australia.</title>
        <authorList>
            <person name="Ogg C.D."/>
            <person name="Patel B.K.C."/>
        </authorList>
    </citation>
    <scope>NUCLEOTIDE SEQUENCE [LARGE SCALE GENOMIC DNA]</scope>
    <source>
        <strain evidence="10 11">RC3</strain>
    </source>
</reference>
<dbReference type="EMBL" id="CAKP01000097">
    <property type="protein sequence ID" value="CCJ33964.1"/>
    <property type="molecule type" value="Genomic_DNA"/>
</dbReference>
<comment type="cofactor">
    <cofactor evidence="8">
        <name>Mg(2+)</name>
        <dbReference type="ChEBI" id="CHEBI:18420"/>
    </cofactor>
</comment>
<evidence type="ECO:0000256" key="6">
    <source>
        <dbReference type="ARBA" id="ARBA00023134"/>
    </source>
</evidence>
<comment type="subcellular location">
    <subcellularLocation>
        <location evidence="8">Cytoplasm</location>
    </subcellularLocation>
</comment>
<dbReference type="Gene3D" id="3.90.550.10">
    <property type="entry name" value="Spore Coat Polysaccharide Biosynthesis Protein SpsA, Chain A"/>
    <property type="match status" value="1"/>
</dbReference>
<evidence type="ECO:0000256" key="2">
    <source>
        <dbReference type="ARBA" id="ARBA00022679"/>
    </source>
</evidence>
<evidence type="ECO:0000256" key="1">
    <source>
        <dbReference type="ARBA" id="ARBA00022490"/>
    </source>
</evidence>
<dbReference type="Pfam" id="PF12804">
    <property type="entry name" value="NTP_transf_3"/>
    <property type="match status" value="1"/>
</dbReference>
<keyword evidence="3 8" id="KW-0479">Metal-binding</keyword>
<dbReference type="eggNOG" id="COG0746">
    <property type="taxonomic scope" value="Bacteria"/>
</dbReference>
<feature type="binding site" evidence="8">
    <location>
        <position position="83"/>
    </location>
    <ligand>
        <name>GTP</name>
        <dbReference type="ChEBI" id="CHEBI:37565"/>
    </ligand>
</feature>
<protein>
    <recommendedName>
        <fullName evidence="8">Probable molybdenum cofactor guanylyltransferase</fullName>
        <shortName evidence="8">MoCo guanylyltransferase</shortName>
        <ecNumber evidence="8">2.7.7.77</ecNumber>
    </recommendedName>
    <alternativeName>
        <fullName evidence="8">GTP:molybdopterin guanylyltransferase</fullName>
    </alternativeName>
    <alternativeName>
        <fullName evidence="8">Mo-MPT guanylyltransferase</fullName>
    </alternativeName>
    <alternativeName>
        <fullName evidence="8">Molybdopterin guanylyltransferase</fullName>
    </alternativeName>
    <alternativeName>
        <fullName evidence="8">Molybdopterin-guanine dinucleotide synthase</fullName>
        <shortName evidence="8">MGD synthase</shortName>
    </alternativeName>
</protein>
<keyword evidence="4 8" id="KW-0547">Nucleotide-binding</keyword>
<comment type="similarity">
    <text evidence="8">Belongs to the MobA family.</text>
</comment>
<dbReference type="GO" id="GO:0046872">
    <property type="term" value="F:metal ion binding"/>
    <property type="evidence" value="ECO:0007669"/>
    <property type="project" value="UniProtKB-KW"/>
</dbReference>
<dbReference type="EC" id="2.7.7.77" evidence="8"/>
<evidence type="ECO:0000256" key="3">
    <source>
        <dbReference type="ARBA" id="ARBA00022723"/>
    </source>
</evidence>
<keyword evidence="5 8" id="KW-0460">Magnesium</keyword>
<feature type="binding site" evidence="8">
    <location>
        <begin position="27"/>
        <end position="29"/>
    </location>
    <ligand>
        <name>GTP</name>
        <dbReference type="ChEBI" id="CHEBI:37565"/>
    </ligand>
</feature>
<evidence type="ECO:0000259" key="9">
    <source>
        <dbReference type="Pfam" id="PF12804"/>
    </source>
</evidence>
<evidence type="ECO:0000313" key="11">
    <source>
        <dbReference type="Proteomes" id="UP000007652"/>
    </source>
</evidence>
<evidence type="ECO:0000256" key="7">
    <source>
        <dbReference type="ARBA" id="ARBA00023150"/>
    </source>
</evidence>
<dbReference type="InterPro" id="IPR013482">
    <property type="entry name" value="Molybde_CF_guanTrfase"/>
</dbReference>
<feature type="binding site" evidence="8">
    <location>
        <position position="39"/>
    </location>
    <ligand>
        <name>GTP</name>
        <dbReference type="ChEBI" id="CHEBI:37565"/>
    </ligand>
</feature>
<feature type="domain" description="MobA-like NTP transferase" evidence="9">
    <location>
        <begin position="24"/>
        <end position="170"/>
    </location>
</feature>
<sequence>MFFGAAKLNSDLLKEDPMKLLGTAAILCGGKSTRMGFDKCSIKVKDRLLLDIIIEKLSQAFEEVILVTNDKSRFPNYKNVYVDEYKDCGPAGGIYTALLYSKSKYLFVIGCDMPFVNLEYISYMKGLIKENKYDCILTQKGNWVEPLYAFYSDDMIPLFKRSLEEGRYKLIDIISKSNYFIVEEKIARSFSKYLEIFSNLNFISDLEILKKV</sequence>
<dbReference type="PANTHER" id="PTHR19136:SF81">
    <property type="entry name" value="MOLYBDENUM COFACTOR GUANYLYLTRANSFERASE"/>
    <property type="match status" value="1"/>
</dbReference>
<name>I7KVD0_9CLOT</name>
<accession>I7KVD0</accession>
<keyword evidence="1 8" id="KW-0963">Cytoplasm</keyword>
<evidence type="ECO:0000313" key="10">
    <source>
        <dbReference type="EMBL" id="CCJ33964.1"/>
    </source>
</evidence>
<organism evidence="10 11">
    <name type="scientific">Caloramator australicus RC3</name>
    <dbReference type="NCBI Taxonomy" id="857293"/>
    <lineage>
        <taxon>Bacteria</taxon>
        <taxon>Bacillati</taxon>
        <taxon>Bacillota</taxon>
        <taxon>Clostridia</taxon>
        <taxon>Eubacteriales</taxon>
        <taxon>Clostridiaceae</taxon>
        <taxon>Caloramator</taxon>
    </lineage>
</organism>
<dbReference type="GO" id="GO:0005525">
    <property type="term" value="F:GTP binding"/>
    <property type="evidence" value="ECO:0007669"/>
    <property type="project" value="UniProtKB-UniRule"/>
</dbReference>
<dbReference type="STRING" id="857293.CAAU_1880"/>
<dbReference type="CDD" id="cd02503">
    <property type="entry name" value="MobA"/>
    <property type="match status" value="1"/>
</dbReference>
<keyword evidence="6 8" id="KW-0342">GTP-binding</keyword>
<gene>
    <name evidence="8" type="primary">mobA</name>
    <name evidence="10" type="ORF">CAAU_1880</name>
</gene>
<feature type="binding site" evidence="8">
    <location>
        <position position="112"/>
    </location>
    <ligand>
        <name>GTP</name>
        <dbReference type="ChEBI" id="CHEBI:37565"/>
    </ligand>
</feature>
<keyword evidence="2 8" id="KW-0808">Transferase</keyword>